<name>A0A2P7EEG3_9SYNE</name>
<reference evidence="5" key="1">
    <citation type="submission" date="2018-03" db="EMBL/GenBank/DDBJ databases">
        <title>Ecological and genomic features of two cosmopolitan and abundant freshwater picocyanobacteria.</title>
        <authorList>
            <person name="Cabello-Yeves P.J."/>
            <person name="Picazo A."/>
            <person name="Camacho A."/>
            <person name="Callieri C."/>
            <person name="Rosselli R."/>
            <person name="Roda-Garcia J."/>
            <person name="Coutinho F.H."/>
            <person name="Rodriguez-Valera F."/>
        </authorList>
    </citation>
    <scope>NUCLEOTIDE SEQUENCE [LARGE SCALE GENOMIC DNA]</scope>
    <source>
        <strain evidence="5">Tous</strain>
    </source>
</reference>
<dbReference type="EMBL" id="PXVC01000025">
    <property type="protein sequence ID" value="PSI01635.1"/>
    <property type="molecule type" value="Genomic_DNA"/>
</dbReference>
<protein>
    <submittedName>
        <fullName evidence="4">Capsule biosynthesis protein CapM</fullName>
    </submittedName>
</protein>
<dbReference type="Gene3D" id="3.40.50.2000">
    <property type="entry name" value="Glycogen Phosphorylase B"/>
    <property type="match status" value="2"/>
</dbReference>
<accession>A0A2P7EEG3</accession>
<keyword evidence="1" id="KW-0808">Transferase</keyword>
<keyword evidence="5" id="KW-1185">Reference proteome</keyword>
<dbReference type="InterPro" id="IPR001296">
    <property type="entry name" value="Glyco_trans_1"/>
</dbReference>
<evidence type="ECO:0000313" key="5">
    <source>
        <dbReference type="Proteomes" id="UP000240206"/>
    </source>
</evidence>
<evidence type="ECO:0000259" key="2">
    <source>
        <dbReference type="Pfam" id="PF00534"/>
    </source>
</evidence>
<comment type="caution">
    <text evidence="4">The sequence shown here is derived from an EMBL/GenBank/DDBJ whole genome shotgun (WGS) entry which is preliminary data.</text>
</comment>
<sequence length="364" mass="40147">MTLLSNLLLYSPGHSGFSSYVHRVMPGIPGHQLVLGDQGGAECRNDHWLPQQGPASKRLALLHRLSLTQHGVDVKGALKKVGLRIEDLGGIYSPYCDALLALPQVSQVITCHDLTPLYISNSRKASLRYRYWTPRHLNQAKCVIAISHFVADQLVDFGVPASKIEVVYNGIAIEREPIAEPASEDLLMLARHDRNKNVAMVVRAFGQLMERKPHWLGRLVIVGRRGRQTPELKKIVEKLPKPERVVLLDGVSSTELVQLLRGSLALVSASTMEGFDYPIMEAKAEGLPTIISDIPVHRELHDGTSLFFNHGNAMDSLIMAIVGLATDDCLWKQLSSLGRGFALSLPIPDQRSKIVNIISCAASW</sequence>
<evidence type="ECO:0000256" key="1">
    <source>
        <dbReference type="ARBA" id="ARBA00022679"/>
    </source>
</evidence>
<dbReference type="Pfam" id="PF13439">
    <property type="entry name" value="Glyco_transf_4"/>
    <property type="match status" value="1"/>
</dbReference>
<feature type="domain" description="Glycosyl transferase family 1" evidence="2">
    <location>
        <begin position="183"/>
        <end position="300"/>
    </location>
</feature>
<dbReference type="Proteomes" id="UP000240206">
    <property type="component" value="Unassembled WGS sequence"/>
</dbReference>
<dbReference type="CDD" id="cd03809">
    <property type="entry name" value="GT4_MtfB-like"/>
    <property type="match status" value="1"/>
</dbReference>
<dbReference type="GO" id="GO:0016757">
    <property type="term" value="F:glycosyltransferase activity"/>
    <property type="evidence" value="ECO:0007669"/>
    <property type="project" value="InterPro"/>
</dbReference>
<dbReference type="PANTHER" id="PTHR46401:SF2">
    <property type="entry name" value="GLYCOSYLTRANSFERASE WBBK-RELATED"/>
    <property type="match status" value="1"/>
</dbReference>
<dbReference type="InterPro" id="IPR028098">
    <property type="entry name" value="Glyco_trans_4-like_N"/>
</dbReference>
<organism evidence="4 5">
    <name type="scientific">Synechococcus lacustris str. Tous</name>
    <dbReference type="NCBI Taxonomy" id="1910958"/>
    <lineage>
        <taxon>Bacteria</taxon>
        <taxon>Bacillati</taxon>
        <taxon>Cyanobacteriota</taxon>
        <taxon>Cyanophyceae</taxon>
        <taxon>Synechococcales</taxon>
        <taxon>Synechococcaceae</taxon>
        <taxon>Synechococcus</taxon>
    </lineage>
</organism>
<dbReference type="AlphaFoldDB" id="A0A2P7EEG3"/>
<feature type="domain" description="Glycosyltransferase subfamily 4-like N-terminal" evidence="3">
    <location>
        <begin position="98"/>
        <end position="175"/>
    </location>
</feature>
<evidence type="ECO:0000313" key="4">
    <source>
        <dbReference type="EMBL" id="PSI01635.1"/>
    </source>
</evidence>
<evidence type="ECO:0000259" key="3">
    <source>
        <dbReference type="Pfam" id="PF13439"/>
    </source>
</evidence>
<dbReference type="SUPFAM" id="SSF53756">
    <property type="entry name" value="UDP-Glycosyltransferase/glycogen phosphorylase"/>
    <property type="match status" value="1"/>
</dbReference>
<gene>
    <name evidence="4" type="ORF">C7K08_06995</name>
</gene>
<dbReference type="Pfam" id="PF00534">
    <property type="entry name" value="Glycos_transf_1"/>
    <property type="match status" value="1"/>
</dbReference>
<dbReference type="PANTHER" id="PTHR46401">
    <property type="entry name" value="GLYCOSYLTRANSFERASE WBBK-RELATED"/>
    <property type="match status" value="1"/>
</dbReference>
<proteinExistence type="predicted"/>